<dbReference type="SUPFAM" id="SSF53474">
    <property type="entry name" value="alpha/beta-Hydrolases"/>
    <property type="match status" value="1"/>
</dbReference>
<sequence>MALRILSTSLIFSSLVFAADSLEVCLKTGTFRGASANGTEQWLGIPYAVPPLGDLRFKAPIPLPPTNDGTVKDASHFGNACPQIPSASLGASVAEDCLFLNVWRPVNTTSSAKLPVLVWFHGGAYTSGAGSQPELIPTRILLRSAAINQPILFVSMNYRLNTFGFLSSSVVPKEDLNAGLLDTMQGLKFLRQNIAGFGGDPEKITIWGQSAGAGVVESLFLFSPRGTRLFRAGIADSSTGPFKSSPPPGTYDKPGKPFTRLLSETGCEAGAGAVDCLRDVPFETLLNISNQMIQNTLNSQLWQPTISPGTLFNAQASDKIKRGDFLRLPYLAGTNVNEGAGFSISLAGEGLTGQAQDAAFDDFISRLLIDNSTVTQDVLQRTHELWAQNDTSLGAPFNTGDSLFDRAEAWYTDEMYLAPRRLFFEHAATKQDLFAYYFREFIPGNNPMLGVAHASELQLFYGPVPDVEVELANTMTDFYLNFIYNLNPGAVWPKYNLNDRLVLQLIRDNITAIPDDWDTDKTDFLNSDRVLKEYQK</sequence>
<evidence type="ECO:0000256" key="1">
    <source>
        <dbReference type="ARBA" id="ARBA00005964"/>
    </source>
</evidence>
<keyword evidence="3" id="KW-0732">Signal</keyword>
<dbReference type="Proteomes" id="UP001465976">
    <property type="component" value="Unassembled WGS sequence"/>
</dbReference>
<feature type="chain" id="PRO_5045009263" description="Carboxylic ester hydrolase" evidence="3">
    <location>
        <begin position="19"/>
        <end position="536"/>
    </location>
</feature>
<dbReference type="Gene3D" id="3.40.50.1820">
    <property type="entry name" value="alpha/beta hydrolase"/>
    <property type="match status" value="1"/>
</dbReference>
<evidence type="ECO:0000313" key="5">
    <source>
        <dbReference type="EMBL" id="KAL0578989.1"/>
    </source>
</evidence>
<gene>
    <name evidence="5" type="ORF">V5O48_003029</name>
</gene>
<keyword evidence="2 3" id="KW-0378">Hydrolase</keyword>
<feature type="signal peptide" evidence="3">
    <location>
        <begin position="1"/>
        <end position="18"/>
    </location>
</feature>
<evidence type="ECO:0000313" key="6">
    <source>
        <dbReference type="Proteomes" id="UP001465976"/>
    </source>
</evidence>
<dbReference type="Pfam" id="PF00135">
    <property type="entry name" value="COesterase"/>
    <property type="match status" value="1"/>
</dbReference>
<dbReference type="InterPro" id="IPR050309">
    <property type="entry name" value="Type-B_Carboxylest/Lipase"/>
</dbReference>
<evidence type="ECO:0000259" key="4">
    <source>
        <dbReference type="Pfam" id="PF00135"/>
    </source>
</evidence>
<keyword evidence="6" id="KW-1185">Reference proteome</keyword>
<feature type="domain" description="Carboxylesterase type B" evidence="4">
    <location>
        <begin position="22"/>
        <end position="508"/>
    </location>
</feature>
<comment type="caution">
    <text evidence="5">The sequence shown here is derived from an EMBL/GenBank/DDBJ whole genome shotgun (WGS) entry which is preliminary data.</text>
</comment>
<reference evidence="5 6" key="1">
    <citation type="submission" date="2024-02" db="EMBL/GenBank/DDBJ databases">
        <title>A draft genome for the cacao thread blight pathogen Marasmius crinis-equi.</title>
        <authorList>
            <person name="Cohen S.P."/>
            <person name="Baruah I.K."/>
            <person name="Amoako-Attah I."/>
            <person name="Bukari Y."/>
            <person name="Meinhardt L.W."/>
            <person name="Bailey B.A."/>
        </authorList>
    </citation>
    <scope>NUCLEOTIDE SEQUENCE [LARGE SCALE GENOMIC DNA]</scope>
    <source>
        <strain evidence="5 6">GH-76</strain>
    </source>
</reference>
<proteinExistence type="inferred from homology"/>
<dbReference type="PROSITE" id="PS00941">
    <property type="entry name" value="CARBOXYLESTERASE_B_2"/>
    <property type="match status" value="1"/>
</dbReference>
<dbReference type="EC" id="3.1.1.-" evidence="3"/>
<dbReference type="InterPro" id="IPR029058">
    <property type="entry name" value="AB_hydrolase_fold"/>
</dbReference>
<dbReference type="InterPro" id="IPR019826">
    <property type="entry name" value="Carboxylesterase_B_AS"/>
</dbReference>
<dbReference type="InterPro" id="IPR019819">
    <property type="entry name" value="Carboxylesterase_B_CS"/>
</dbReference>
<name>A0ABR3FU17_9AGAR</name>
<dbReference type="PANTHER" id="PTHR11559">
    <property type="entry name" value="CARBOXYLESTERASE"/>
    <property type="match status" value="1"/>
</dbReference>
<evidence type="ECO:0000256" key="2">
    <source>
        <dbReference type="ARBA" id="ARBA00022801"/>
    </source>
</evidence>
<dbReference type="InterPro" id="IPR002018">
    <property type="entry name" value="CarbesteraseB"/>
</dbReference>
<evidence type="ECO:0000256" key="3">
    <source>
        <dbReference type="RuleBase" id="RU361235"/>
    </source>
</evidence>
<accession>A0ABR3FU17</accession>
<dbReference type="PROSITE" id="PS00122">
    <property type="entry name" value="CARBOXYLESTERASE_B_1"/>
    <property type="match status" value="1"/>
</dbReference>
<dbReference type="EMBL" id="JBAHYK010000076">
    <property type="protein sequence ID" value="KAL0578989.1"/>
    <property type="molecule type" value="Genomic_DNA"/>
</dbReference>
<comment type="similarity">
    <text evidence="1 3">Belongs to the type-B carboxylesterase/lipase family.</text>
</comment>
<protein>
    <recommendedName>
        <fullName evidence="3">Carboxylic ester hydrolase</fullName>
        <ecNumber evidence="3">3.1.1.-</ecNumber>
    </recommendedName>
</protein>
<organism evidence="5 6">
    <name type="scientific">Marasmius crinis-equi</name>
    <dbReference type="NCBI Taxonomy" id="585013"/>
    <lineage>
        <taxon>Eukaryota</taxon>
        <taxon>Fungi</taxon>
        <taxon>Dikarya</taxon>
        <taxon>Basidiomycota</taxon>
        <taxon>Agaricomycotina</taxon>
        <taxon>Agaricomycetes</taxon>
        <taxon>Agaricomycetidae</taxon>
        <taxon>Agaricales</taxon>
        <taxon>Marasmiineae</taxon>
        <taxon>Marasmiaceae</taxon>
        <taxon>Marasmius</taxon>
    </lineage>
</organism>